<dbReference type="PROSITE" id="PS50987">
    <property type="entry name" value="HTH_ARSR_2"/>
    <property type="match status" value="1"/>
</dbReference>
<dbReference type="InterPro" id="IPR036388">
    <property type="entry name" value="WH-like_DNA-bd_sf"/>
</dbReference>
<dbReference type="InterPro" id="IPR001763">
    <property type="entry name" value="Rhodanese-like_dom"/>
</dbReference>
<proteinExistence type="predicted"/>
<dbReference type="SMART" id="SM00418">
    <property type="entry name" value="HTH_ARSR"/>
    <property type="match status" value="1"/>
</dbReference>
<dbReference type="Gene3D" id="3.40.250.10">
    <property type="entry name" value="Rhodanese-like domain"/>
    <property type="match status" value="1"/>
</dbReference>
<protein>
    <submittedName>
        <fullName evidence="3">Transcriptional regulator, ArsR family</fullName>
    </submittedName>
</protein>
<dbReference type="InterPro" id="IPR011991">
    <property type="entry name" value="ArsR-like_HTH"/>
</dbReference>
<dbReference type="Pfam" id="PF00581">
    <property type="entry name" value="Rhodanese"/>
    <property type="match status" value="1"/>
</dbReference>
<dbReference type="SMART" id="SM00450">
    <property type="entry name" value="RHOD"/>
    <property type="match status" value="1"/>
</dbReference>
<feature type="domain" description="Rhodanese" evidence="1">
    <location>
        <begin position="132"/>
        <end position="209"/>
    </location>
</feature>
<evidence type="ECO:0000259" key="1">
    <source>
        <dbReference type="PROSITE" id="PS50206"/>
    </source>
</evidence>
<dbReference type="CDD" id="cd00090">
    <property type="entry name" value="HTH_ARSR"/>
    <property type="match status" value="1"/>
</dbReference>
<organism evidence="3 4">
    <name type="scientific">Aquitalea magnusonii</name>
    <dbReference type="NCBI Taxonomy" id="332411"/>
    <lineage>
        <taxon>Bacteria</taxon>
        <taxon>Pseudomonadati</taxon>
        <taxon>Pseudomonadota</taxon>
        <taxon>Betaproteobacteria</taxon>
        <taxon>Neisseriales</taxon>
        <taxon>Chromobacteriaceae</taxon>
        <taxon>Aquitalea</taxon>
    </lineage>
</organism>
<evidence type="ECO:0000259" key="2">
    <source>
        <dbReference type="PROSITE" id="PS50987"/>
    </source>
</evidence>
<dbReference type="InterPro" id="IPR001307">
    <property type="entry name" value="Thiosulphate_STrfase_CS"/>
</dbReference>
<dbReference type="CDD" id="cd00158">
    <property type="entry name" value="RHOD"/>
    <property type="match status" value="1"/>
</dbReference>
<reference evidence="4" key="3">
    <citation type="journal article" date="2017" name="Plant Physiol. Biochem.">
        <title>Differential oxidative and antioxidative response of duckweed Lemna minor toward plant growth promoting/inhibiting bacteria.</title>
        <authorList>
            <person name="Ishizawa H."/>
            <person name="Kuroda M."/>
            <person name="Morikawa M."/>
            <person name="Ike M."/>
        </authorList>
    </citation>
    <scope>NUCLEOTIDE SEQUENCE [LARGE SCALE GENOMIC DNA]</scope>
    <source>
        <strain evidence="4">H3</strain>
    </source>
</reference>
<dbReference type="PROSITE" id="PS50206">
    <property type="entry name" value="RHODANESE_3"/>
    <property type="match status" value="1"/>
</dbReference>
<feature type="domain" description="HTH arsR-type" evidence="2">
    <location>
        <begin position="8"/>
        <end position="102"/>
    </location>
</feature>
<dbReference type="GO" id="GO:0004792">
    <property type="term" value="F:thiosulfate-cyanide sulfurtransferase activity"/>
    <property type="evidence" value="ECO:0007669"/>
    <property type="project" value="InterPro"/>
</dbReference>
<dbReference type="PANTHER" id="PTHR43031">
    <property type="entry name" value="FAD-DEPENDENT OXIDOREDUCTASE"/>
    <property type="match status" value="1"/>
</dbReference>
<sequence length="209" mass="22867">MSISEIHSRGVRVSDLADLAKTLGNSHRLLLLEHIAEGEKTVEALSDLAGLSVANASQHLQQLKRSGFVQSRREGKNVLYRLGLGPIAALLAALRACAEHNHAEIRALIADSLWQQDKLEAISREELLQRMQETEIVLLDVRSEAEYAAGHLPGAINIPLEALEQRLAEVPRDQEVVAYCRGNYCALSSKAVSILRALGRNARQLQGGI</sequence>
<dbReference type="InterPro" id="IPR036390">
    <property type="entry name" value="WH_DNA-bd_sf"/>
</dbReference>
<dbReference type="NCBIfam" id="NF033788">
    <property type="entry name" value="HTH_metalloreg"/>
    <property type="match status" value="1"/>
</dbReference>
<dbReference type="AlphaFoldDB" id="A0A3G9GIZ6"/>
<reference evidence="3 4" key="2">
    <citation type="journal article" date="2017" name="Genome Announc.">
        <title>Draft genome sequence of Aquitalea magnusonii strain H3, a plant growth-promoting bacterium of duckweed Lemna minor.</title>
        <authorList>
            <person name="Ishizawa H."/>
            <person name="Kuroda M."/>
            <person name="Ike M."/>
        </authorList>
    </citation>
    <scope>NUCLEOTIDE SEQUENCE [LARGE SCALE GENOMIC DNA]</scope>
    <source>
        <strain evidence="3 4">H3</strain>
    </source>
</reference>
<dbReference type="InterPro" id="IPR036873">
    <property type="entry name" value="Rhodanese-like_dom_sf"/>
</dbReference>
<reference evidence="4" key="1">
    <citation type="journal article" date="2017" name="Biotechnol. Biofuels">
        <title>Evaluation of environmental bacterial communities as a factor affecting the growth of duckweed Lemna minor.</title>
        <authorList>
            <person name="Ishizawa H."/>
            <person name="Kuroda M."/>
            <person name="Morikawa M."/>
            <person name="Ike M."/>
        </authorList>
    </citation>
    <scope>NUCLEOTIDE SEQUENCE [LARGE SCALE GENOMIC DNA]</scope>
    <source>
        <strain evidence="4">H3</strain>
    </source>
</reference>
<dbReference type="Gene3D" id="1.10.10.10">
    <property type="entry name" value="Winged helix-like DNA-binding domain superfamily/Winged helix DNA-binding domain"/>
    <property type="match status" value="1"/>
</dbReference>
<accession>A0A3G9GIZ6</accession>
<dbReference type="PANTHER" id="PTHR43031:SF1">
    <property type="entry name" value="PYRIDINE NUCLEOTIDE-DISULPHIDE OXIDOREDUCTASE"/>
    <property type="match status" value="1"/>
</dbReference>
<evidence type="ECO:0000313" key="3">
    <source>
        <dbReference type="EMBL" id="BBF87858.1"/>
    </source>
</evidence>
<dbReference type="RefSeq" id="WP_089082866.1">
    <property type="nucleotide sequence ID" value="NZ_AP018823.1"/>
</dbReference>
<gene>
    <name evidence="3" type="ORF">DLM_4286</name>
</gene>
<dbReference type="GO" id="GO:0003700">
    <property type="term" value="F:DNA-binding transcription factor activity"/>
    <property type="evidence" value="ECO:0007669"/>
    <property type="project" value="InterPro"/>
</dbReference>
<dbReference type="InterPro" id="IPR050229">
    <property type="entry name" value="GlpE_sulfurtransferase"/>
</dbReference>
<dbReference type="EMBL" id="AP018823">
    <property type="protein sequence ID" value="BBF87858.1"/>
    <property type="molecule type" value="Genomic_DNA"/>
</dbReference>
<dbReference type="PROSITE" id="PS00380">
    <property type="entry name" value="RHODANESE_1"/>
    <property type="match status" value="1"/>
</dbReference>
<dbReference type="Pfam" id="PF01022">
    <property type="entry name" value="HTH_5"/>
    <property type="match status" value="1"/>
</dbReference>
<dbReference type="SUPFAM" id="SSF52821">
    <property type="entry name" value="Rhodanese/Cell cycle control phosphatase"/>
    <property type="match status" value="1"/>
</dbReference>
<dbReference type="OrthoDB" id="9814704at2"/>
<dbReference type="InterPro" id="IPR001845">
    <property type="entry name" value="HTH_ArsR_DNA-bd_dom"/>
</dbReference>
<keyword evidence="4" id="KW-1185">Reference proteome</keyword>
<dbReference type="Proteomes" id="UP000198290">
    <property type="component" value="Chromosome"/>
</dbReference>
<dbReference type="SUPFAM" id="SSF46785">
    <property type="entry name" value="Winged helix' DNA-binding domain"/>
    <property type="match status" value="1"/>
</dbReference>
<dbReference type="KEGG" id="amah:DLM_4286"/>
<name>A0A3G9GIZ6_9NEIS</name>
<evidence type="ECO:0000313" key="4">
    <source>
        <dbReference type="Proteomes" id="UP000198290"/>
    </source>
</evidence>
<dbReference type="PRINTS" id="PR00778">
    <property type="entry name" value="HTHARSR"/>
</dbReference>